<evidence type="ECO:0008006" key="4">
    <source>
        <dbReference type="Google" id="ProtNLM"/>
    </source>
</evidence>
<protein>
    <recommendedName>
        <fullName evidence="4">Divergent polysaccharide deacetylase</fullName>
    </recommendedName>
</protein>
<dbReference type="Proteomes" id="UP000272908">
    <property type="component" value="Unassembled WGS sequence"/>
</dbReference>
<dbReference type="Gene3D" id="3.20.20.370">
    <property type="entry name" value="Glycoside hydrolase/deacetylase"/>
    <property type="match status" value="1"/>
</dbReference>
<feature type="region of interest" description="Disordered" evidence="1">
    <location>
        <begin position="36"/>
        <end position="215"/>
    </location>
</feature>
<gene>
    <name evidence="2" type="ORF">ROE7235_00832</name>
</gene>
<feature type="compositionally biased region" description="Low complexity" evidence="1">
    <location>
        <begin position="74"/>
        <end position="107"/>
    </location>
</feature>
<reference evidence="3" key="1">
    <citation type="submission" date="2018-08" db="EMBL/GenBank/DDBJ databases">
        <authorList>
            <person name="Rodrigo-Torres L."/>
            <person name="Arahal R. D."/>
            <person name="Lucena T."/>
        </authorList>
    </citation>
    <scope>NUCLEOTIDE SEQUENCE [LARGE SCALE GENOMIC DNA]</scope>
    <source>
        <strain evidence="3">CECT 7235</strain>
    </source>
</reference>
<dbReference type="InterPro" id="IPR011330">
    <property type="entry name" value="Glyco_hydro/deAcase_b/a-brl"/>
</dbReference>
<keyword evidence="3" id="KW-1185">Reference proteome</keyword>
<dbReference type="CDD" id="cd10936">
    <property type="entry name" value="CE4_DAC2"/>
    <property type="match status" value="1"/>
</dbReference>
<name>A0A3B0M6Q0_9RHOB</name>
<evidence type="ECO:0000313" key="2">
    <source>
        <dbReference type="EMBL" id="SUZ31100.1"/>
    </source>
</evidence>
<dbReference type="RefSeq" id="WP_183073313.1">
    <property type="nucleotide sequence ID" value="NZ_UIHC01000005.1"/>
</dbReference>
<sequence>MIRLSGLTGVLAGSALAVFGFGASVVIAPPDTAQQPMVEEAALPEATPQPPASDPQTPVTGEPDAPAPMPQNQAEPLDMAAPPEDAMPADAPEPAPENDAPESSAAPPELPPEDSAQPETLEALTGEDTPRLPDPVLRPAPGGLPGQPVPPRNSALPETPRAPEPNAENEVASAADDTPSDEPRLPGRRVTGLPGQSATQVEPVSPDDTTEDAPQTALERNSSFDGTLTGAPLMAVVLNDPGLPTPLRRSLAALELPVTIALNPMDPSAPQAADIYREAGKDVLILANGLPNGARATDLDVTFGAWFDALPQAVGVLDLPRGGFARNANLTNDVLPLLARDGHGLVSFAGGLSRVASSAQNAGVPHAEVFRVLDDEDQSPFTIRRYLDRAVFQASQIGEVIVFGDATNDATLEALEMWRSDGRIDQVAVVPVSAILLTR</sequence>
<dbReference type="SUPFAM" id="SSF88713">
    <property type="entry name" value="Glycoside hydrolase/deacetylase"/>
    <property type="match status" value="1"/>
</dbReference>
<accession>A0A3B0M6Q0</accession>
<dbReference type="Pfam" id="PF04748">
    <property type="entry name" value="Polysacc_deac_2"/>
    <property type="match status" value="1"/>
</dbReference>
<dbReference type="AlphaFoldDB" id="A0A3B0M6Q0"/>
<dbReference type="InterPro" id="IPR006837">
    <property type="entry name" value="Divergent_DAC"/>
</dbReference>
<dbReference type="EMBL" id="UIHC01000005">
    <property type="protein sequence ID" value="SUZ31100.1"/>
    <property type="molecule type" value="Genomic_DNA"/>
</dbReference>
<proteinExistence type="predicted"/>
<organism evidence="2 3">
    <name type="scientific">Roseinatronobacter ekhonensis</name>
    <dbReference type="NCBI Taxonomy" id="254356"/>
    <lineage>
        <taxon>Bacteria</taxon>
        <taxon>Pseudomonadati</taxon>
        <taxon>Pseudomonadota</taxon>
        <taxon>Alphaproteobacteria</taxon>
        <taxon>Rhodobacterales</taxon>
        <taxon>Paracoccaceae</taxon>
        <taxon>Roseinatronobacter</taxon>
    </lineage>
</organism>
<evidence type="ECO:0000313" key="3">
    <source>
        <dbReference type="Proteomes" id="UP000272908"/>
    </source>
</evidence>
<dbReference type="GO" id="GO:0005975">
    <property type="term" value="P:carbohydrate metabolic process"/>
    <property type="evidence" value="ECO:0007669"/>
    <property type="project" value="InterPro"/>
</dbReference>
<evidence type="ECO:0000256" key="1">
    <source>
        <dbReference type="SAM" id="MobiDB-lite"/>
    </source>
</evidence>